<gene>
    <name evidence="2" type="ORF">ID47_06580</name>
</gene>
<evidence type="ECO:0008006" key="4">
    <source>
        <dbReference type="Google" id="ProtNLM"/>
    </source>
</evidence>
<accession>A0A077AVR8</accession>
<proteinExistence type="predicted"/>
<dbReference type="Proteomes" id="UP000028926">
    <property type="component" value="Chromosome"/>
</dbReference>
<dbReference type="GO" id="GO:0005886">
    <property type="term" value="C:plasma membrane"/>
    <property type="evidence" value="ECO:0007669"/>
    <property type="project" value="InterPro"/>
</dbReference>
<dbReference type="EMBL" id="CP008941">
    <property type="protein sequence ID" value="AIK96481.1"/>
    <property type="molecule type" value="Genomic_DNA"/>
</dbReference>
<sequence length="204" mass="22827">MKFTQPKRNKKLKRILPALTVLLILTIAFWPNIYKWLSPPPPAPKLVSTIAQNSPEKPKDSIANEARDIYFDGVDKNNQPYTLTAKQGTEFKEGTVELTMPTLTLKLNSGQTVVLRSDKAILYKEQQKIELIDHVVLTHTTGYEFTTEKAWLDMKTSTAFGHDPIAGTGPQGQLYAKGGFKLSDKGEKVSFIGRPELLIQKEGK</sequence>
<dbReference type="NCBIfam" id="TIGR04409">
    <property type="entry name" value="LptC_YrbK"/>
    <property type="match status" value="1"/>
</dbReference>
<reference evidence="2 3" key="1">
    <citation type="submission" date="2014-07" db="EMBL/GenBank/DDBJ databases">
        <title>Comparative genomic insights into amoeba endosymbionts belonging to the families of Holosporaceae and Candidatus Midichloriaceae within Rickettsiales.</title>
        <authorList>
            <person name="Wang Z."/>
            <person name="Wu M."/>
        </authorList>
    </citation>
    <scope>NUCLEOTIDE SEQUENCE [LARGE SCALE GENOMIC DNA]</scope>
    <source>
        <strain evidence="2">PRA3</strain>
    </source>
</reference>
<name>A0A077AVR8_9PROT</name>
<feature type="transmembrane region" description="Helical" evidence="1">
    <location>
        <begin position="12"/>
        <end position="30"/>
    </location>
</feature>
<evidence type="ECO:0000313" key="3">
    <source>
        <dbReference type="Proteomes" id="UP000028926"/>
    </source>
</evidence>
<dbReference type="eggNOG" id="COG5375">
    <property type="taxonomic scope" value="Bacteria"/>
</dbReference>
<keyword evidence="1" id="KW-0812">Transmembrane</keyword>
<keyword evidence="1" id="KW-1133">Transmembrane helix</keyword>
<dbReference type="AlphaFoldDB" id="A0A077AVR8"/>
<dbReference type="Pfam" id="PF06835">
    <property type="entry name" value="LptC"/>
    <property type="match status" value="1"/>
</dbReference>
<evidence type="ECO:0000256" key="1">
    <source>
        <dbReference type="SAM" id="Phobius"/>
    </source>
</evidence>
<dbReference type="STRING" id="91604.ID47_06580"/>
<dbReference type="GO" id="GO:0015221">
    <property type="term" value="F:lipopolysaccharide transmembrane transporter activity"/>
    <property type="evidence" value="ECO:0007669"/>
    <property type="project" value="InterPro"/>
</dbReference>
<dbReference type="InterPro" id="IPR010664">
    <property type="entry name" value="LipoPS_assembly_LptC-rel"/>
</dbReference>
<dbReference type="OrthoDB" id="8441710at2"/>
<dbReference type="InterPro" id="IPR026265">
    <property type="entry name" value="LptC"/>
</dbReference>
<dbReference type="RefSeq" id="WP_038464925.1">
    <property type="nucleotide sequence ID" value="NZ_CP008941.1"/>
</dbReference>
<dbReference type="Gene3D" id="2.60.450.10">
    <property type="entry name" value="Lipopolysaccharide (LPS) transport protein A like domain"/>
    <property type="match status" value="1"/>
</dbReference>
<dbReference type="HOGENOM" id="CLU_080694_1_0_5"/>
<keyword evidence="1" id="KW-0472">Membrane</keyword>
<protein>
    <recommendedName>
        <fullName evidence="4">LPS export ABC transporter periplasmic protein LptC</fullName>
    </recommendedName>
</protein>
<evidence type="ECO:0000313" key="2">
    <source>
        <dbReference type="EMBL" id="AIK96481.1"/>
    </source>
</evidence>
<organism evidence="2 3">
    <name type="scientific">Candidatus Odyssella acanthamoebae</name>
    <dbReference type="NCBI Taxonomy" id="91604"/>
    <lineage>
        <taxon>Bacteria</taxon>
        <taxon>Pseudomonadati</taxon>
        <taxon>Pseudomonadota</taxon>
        <taxon>Alphaproteobacteria</taxon>
        <taxon>Holosporales</taxon>
        <taxon>Candidatus Paracaedibacteraceae</taxon>
        <taxon>Candidatus Odyssella</taxon>
    </lineage>
</organism>
<dbReference type="KEGG" id="paca:ID47_06580"/>
<keyword evidence="3" id="KW-1185">Reference proteome</keyword>